<protein>
    <submittedName>
        <fullName evidence="1">Uncharacterized protein</fullName>
    </submittedName>
</protein>
<evidence type="ECO:0000313" key="1">
    <source>
        <dbReference type="EMBL" id="CAA7396301.1"/>
    </source>
</evidence>
<evidence type="ECO:0000313" key="2">
    <source>
        <dbReference type="Proteomes" id="UP000663760"/>
    </source>
</evidence>
<dbReference type="Proteomes" id="UP000663760">
    <property type="component" value="Chromosome 5"/>
</dbReference>
<proteinExistence type="predicted"/>
<name>A0A7I8KF18_SPIIN</name>
<dbReference type="AlphaFoldDB" id="A0A7I8KF18"/>
<reference evidence="1" key="1">
    <citation type="submission" date="2020-02" db="EMBL/GenBank/DDBJ databases">
        <authorList>
            <person name="Scholz U."/>
            <person name="Mascher M."/>
            <person name="Fiebig A."/>
        </authorList>
    </citation>
    <scope>NUCLEOTIDE SEQUENCE</scope>
</reference>
<gene>
    <name evidence="1" type="ORF">SI8410_05006964</name>
</gene>
<dbReference type="EMBL" id="LR746268">
    <property type="protein sequence ID" value="CAA7396301.1"/>
    <property type="molecule type" value="Genomic_DNA"/>
</dbReference>
<accession>A0A7I8KF18</accession>
<keyword evidence="2" id="KW-1185">Reference proteome</keyword>
<organism evidence="1 2">
    <name type="scientific">Spirodela intermedia</name>
    <name type="common">Intermediate duckweed</name>
    <dbReference type="NCBI Taxonomy" id="51605"/>
    <lineage>
        <taxon>Eukaryota</taxon>
        <taxon>Viridiplantae</taxon>
        <taxon>Streptophyta</taxon>
        <taxon>Embryophyta</taxon>
        <taxon>Tracheophyta</taxon>
        <taxon>Spermatophyta</taxon>
        <taxon>Magnoliopsida</taxon>
        <taxon>Liliopsida</taxon>
        <taxon>Araceae</taxon>
        <taxon>Lemnoideae</taxon>
        <taxon>Spirodela</taxon>
    </lineage>
</organism>
<sequence>MDDKKLVISPKIRARARPIREIMKTAAVPHYHLPPITPGRQLHELMAVLADSEVLNDPNGAARLGAQQPEGKSQLLTVKEKRPLPLFRAHILQHGGKVGDHLIDLSTAGMVAAAGEELVHLAADLDRAAPGLLLDAFILHRPPHQRSVLPPLGLGVHIGQQDVIPAALGVQLCEAEGNVLGQFDISMDPAGAQKRRPNDQGR</sequence>